<evidence type="ECO:0000313" key="3">
    <source>
        <dbReference type="Proteomes" id="UP000322553"/>
    </source>
</evidence>
<keyword evidence="3" id="KW-1185">Reference proteome</keyword>
<gene>
    <name evidence="2" type="ORF">FY550_13125</name>
</gene>
<proteinExistence type="predicted"/>
<dbReference type="OrthoDB" id="6183310at2"/>
<dbReference type="KEGG" id="kuy:FY550_13125"/>
<dbReference type="Proteomes" id="UP000322553">
    <property type="component" value="Chromosome"/>
</dbReference>
<dbReference type="InterPro" id="IPR007236">
    <property type="entry name" value="SlyX"/>
</dbReference>
<protein>
    <submittedName>
        <fullName evidence="2">SlyX family protein</fullName>
    </submittedName>
</protein>
<feature type="region of interest" description="Disordered" evidence="1">
    <location>
        <begin position="70"/>
        <end position="90"/>
    </location>
</feature>
<dbReference type="AlphaFoldDB" id="A0A5C1A2A3"/>
<dbReference type="Pfam" id="PF04102">
    <property type="entry name" value="SlyX"/>
    <property type="match status" value="1"/>
</dbReference>
<evidence type="ECO:0000256" key="1">
    <source>
        <dbReference type="SAM" id="MobiDB-lite"/>
    </source>
</evidence>
<sequence>MNTPPRPDDSNMHTDDPLEAALTRLEALENRLTWQEDWLERLDEALNRQSASLDRLERLCGLMQTRLREQRSTLDDMRYEQGHDERPPHY</sequence>
<reference evidence="2 3" key="1">
    <citation type="submission" date="2019-08" db="EMBL/GenBank/DDBJ databases">
        <title>Complete genome sequence of Kushneria sp. YCWA18, a halophilic phosphate-solubilizing bacterium isolated from Daqiao saltern in China.</title>
        <authorList>
            <person name="Du G.-X."/>
            <person name="Qu L.-Y."/>
        </authorList>
    </citation>
    <scope>NUCLEOTIDE SEQUENCE [LARGE SCALE GENOMIC DNA]</scope>
    <source>
        <strain evidence="2 3">YCWA18</strain>
    </source>
</reference>
<dbReference type="EMBL" id="CP043420">
    <property type="protein sequence ID" value="QEL11987.1"/>
    <property type="molecule type" value="Genomic_DNA"/>
</dbReference>
<name>A0A5C1A2A3_9GAMM</name>
<dbReference type="Gene3D" id="1.20.5.300">
    <property type="match status" value="1"/>
</dbReference>
<organism evidence="2 3">
    <name type="scientific">Kushneria phosphatilytica</name>
    <dbReference type="NCBI Taxonomy" id="657387"/>
    <lineage>
        <taxon>Bacteria</taxon>
        <taxon>Pseudomonadati</taxon>
        <taxon>Pseudomonadota</taxon>
        <taxon>Gammaproteobacteria</taxon>
        <taxon>Oceanospirillales</taxon>
        <taxon>Halomonadaceae</taxon>
        <taxon>Kushneria</taxon>
    </lineage>
</organism>
<accession>A0A5C1A2A3</accession>
<evidence type="ECO:0000313" key="2">
    <source>
        <dbReference type="EMBL" id="QEL11987.1"/>
    </source>
</evidence>